<reference evidence="1 2" key="1">
    <citation type="submission" date="2018-05" db="EMBL/GenBank/DDBJ databases">
        <title>Genome Sequence of an Efficient Indole-Degrading Bacterium, Alcaligenes sp.YBY.</title>
        <authorList>
            <person name="Yang B."/>
        </authorList>
    </citation>
    <scope>NUCLEOTIDE SEQUENCE [LARGE SCALE GENOMIC DNA]</scope>
    <source>
        <strain evidence="1 2">YBY</strain>
    </source>
</reference>
<dbReference type="InterPro" id="IPR040442">
    <property type="entry name" value="Pyrv_kinase-like_dom_sf"/>
</dbReference>
<dbReference type="STRING" id="511.UZ73_00675"/>
<gene>
    <name evidence="1" type="ORF">DF183_04395</name>
</gene>
<proteinExistence type="predicted"/>
<dbReference type="PANTHER" id="PTHR42905:SF16">
    <property type="entry name" value="CARBOXYPHOSPHONOENOLPYRUVATE PHOSPHONOMUTASE-LIKE PROTEIN (AFU_ORTHOLOGUE AFUA_5G07230)"/>
    <property type="match status" value="1"/>
</dbReference>
<sequence>MTISTQEKRRRFRALHESGLLILPNPWDIGGAKRLERLGAQAIASSSAAFAWSNGLEDFEVGRDALLAHLRELAASTDLPLNADFENGFADEPQQVAENVRLAIDTGIAGLSIEDRHGDELYELELAVARIQAAKQAILDSGEDVLLIGRSEGMLIDALNLEQTIARLQAFAQAGADVVYAPGLRELDDIAHLVQALAPTPVNVLLIHPGLTVPDLAAIGVRRVSTGSQLALATWNRFEEASLQLLEQGYLPPHPSPSPLVLMQNEQA</sequence>
<accession>A0A2U2BPN4</accession>
<protein>
    <submittedName>
        <fullName evidence="1">2-methylisocitrate lyase</fullName>
    </submittedName>
</protein>
<keyword evidence="1" id="KW-0456">Lyase</keyword>
<evidence type="ECO:0000313" key="1">
    <source>
        <dbReference type="EMBL" id="PWE15972.1"/>
    </source>
</evidence>
<name>A0A2U2BPN4_ALCFA</name>
<dbReference type="Proteomes" id="UP000245216">
    <property type="component" value="Unassembled WGS sequence"/>
</dbReference>
<dbReference type="SUPFAM" id="SSF51621">
    <property type="entry name" value="Phosphoenolpyruvate/pyruvate domain"/>
    <property type="match status" value="1"/>
</dbReference>
<dbReference type="InterPro" id="IPR015813">
    <property type="entry name" value="Pyrv/PenolPyrv_kinase-like_dom"/>
</dbReference>
<dbReference type="InterPro" id="IPR039556">
    <property type="entry name" value="ICL/PEPM"/>
</dbReference>
<dbReference type="GO" id="GO:0016829">
    <property type="term" value="F:lyase activity"/>
    <property type="evidence" value="ECO:0007669"/>
    <property type="project" value="UniProtKB-KW"/>
</dbReference>
<evidence type="ECO:0000313" key="2">
    <source>
        <dbReference type="Proteomes" id="UP000245216"/>
    </source>
</evidence>
<dbReference type="RefSeq" id="WP_109088469.1">
    <property type="nucleotide sequence ID" value="NZ_QEXO01000001.1"/>
</dbReference>
<comment type="caution">
    <text evidence="1">The sequence shown here is derived from an EMBL/GenBank/DDBJ whole genome shotgun (WGS) entry which is preliminary data.</text>
</comment>
<dbReference type="Gene3D" id="3.20.20.60">
    <property type="entry name" value="Phosphoenolpyruvate-binding domains"/>
    <property type="match status" value="1"/>
</dbReference>
<reference evidence="1 2" key="2">
    <citation type="submission" date="2018-05" db="EMBL/GenBank/DDBJ databases">
        <authorList>
            <person name="Lanie J.A."/>
            <person name="Ng W.-L."/>
            <person name="Kazmierczak K.M."/>
            <person name="Andrzejewski T.M."/>
            <person name="Davidsen T.M."/>
            <person name="Wayne K.J."/>
            <person name="Tettelin H."/>
            <person name="Glass J.I."/>
            <person name="Rusch D."/>
            <person name="Podicherti R."/>
            <person name="Tsui H.-C.T."/>
            <person name="Winkler M.E."/>
        </authorList>
    </citation>
    <scope>NUCLEOTIDE SEQUENCE [LARGE SCALE GENOMIC DNA]</scope>
    <source>
        <strain evidence="1 2">YBY</strain>
    </source>
</reference>
<organism evidence="1 2">
    <name type="scientific">Alcaligenes faecalis</name>
    <dbReference type="NCBI Taxonomy" id="511"/>
    <lineage>
        <taxon>Bacteria</taxon>
        <taxon>Pseudomonadati</taxon>
        <taxon>Pseudomonadota</taxon>
        <taxon>Betaproteobacteria</taxon>
        <taxon>Burkholderiales</taxon>
        <taxon>Alcaligenaceae</taxon>
        <taxon>Alcaligenes</taxon>
    </lineage>
</organism>
<dbReference type="EMBL" id="QEXO01000001">
    <property type="protein sequence ID" value="PWE15972.1"/>
    <property type="molecule type" value="Genomic_DNA"/>
</dbReference>
<dbReference type="AlphaFoldDB" id="A0A2U2BPN4"/>
<dbReference type="PANTHER" id="PTHR42905">
    <property type="entry name" value="PHOSPHOENOLPYRUVATE CARBOXYLASE"/>
    <property type="match status" value="1"/>
</dbReference>
<dbReference type="Pfam" id="PF13714">
    <property type="entry name" value="PEP_mutase"/>
    <property type="match status" value="1"/>
</dbReference>
<dbReference type="CDD" id="cd00377">
    <property type="entry name" value="ICL_PEPM"/>
    <property type="match status" value="1"/>
</dbReference>